<organism evidence="2">
    <name type="scientific">Gaeumannomyces tritici (strain R3-111a-1)</name>
    <name type="common">Wheat and barley take-all root rot fungus</name>
    <name type="synonym">Gaeumannomyces graminis var. tritici</name>
    <dbReference type="NCBI Taxonomy" id="644352"/>
    <lineage>
        <taxon>Eukaryota</taxon>
        <taxon>Fungi</taxon>
        <taxon>Dikarya</taxon>
        <taxon>Ascomycota</taxon>
        <taxon>Pezizomycotina</taxon>
        <taxon>Sordariomycetes</taxon>
        <taxon>Sordariomycetidae</taxon>
        <taxon>Magnaporthales</taxon>
        <taxon>Magnaporthaceae</taxon>
        <taxon>Gaeumannomyces</taxon>
    </lineage>
</organism>
<dbReference type="Proteomes" id="UP000006039">
    <property type="component" value="Unassembled WGS sequence"/>
</dbReference>
<reference evidence="4" key="1">
    <citation type="submission" date="2010-07" db="EMBL/GenBank/DDBJ databases">
        <title>The genome sequence of Gaeumannomyces graminis var. tritici strain R3-111a-1.</title>
        <authorList>
            <consortium name="The Broad Institute Genome Sequencing Platform"/>
            <person name="Ma L.-J."/>
            <person name="Dead R."/>
            <person name="Young S."/>
            <person name="Zeng Q."/>
            <person name="Koehrsen M."/>
            <person name="Alvarado L."/>
            <person name="Berlin A."/>
            <person name="Chapman S.B."/>
            <person name="Chen Z."/>
            <person name="Freedman E."/>
            <person name="Gellesch M."/>
            <person name="Goldberg J."/>
            <person name="Griggs A."/>
            <person name="Gujja S."/>
            <person name="Heilman E.R."/>
            <person name="Heiman D."/>
            <person name="Hepburn T."/>
            <person name="Howarth C."/>
            <person name="Jen D."/>
            <person name="Larson L."/>
            <person name="Mehta T."/>
            <person name="Neiman D."/>
            <person name="Pearson M."/>
            <person name="Roberts A."/>
            <person name="Saif S."/>
            <person name="Shea T."/>
            <person name="Shenoy N."/>
            <person name="Sisk P."/>
            <person name="Stolte C."/>
            <person name="Sykes S."/>
            <person name="Walk T."/>
            <person name="White J."/>
            <person name="Yandava C."/>
            <person name="Haas B."/>
            <person name="Nusbaum C."/>
            <person name="Birren B."/>
        </authorList>
    </citation>
    <scope>NUCLEOTIDE SEQUENCE [LARGE SCALE GENOMIC DNA]</scope>
    <source>
        <strain evidence="4">R3-111a-1</strain>
    </source>
</reference>
<evidence type="ECO:0000313" key="4">
    <source>
        <dbReference type="Proteomes" id="UP000006039"/>
    </source>
</evidence>
<gene>
    <name evidence="3" type="primary">20353456</name>
    <name evidence="2" type="ORF">GGTG_12998</name>
</gene>
<name>J3PHL8_GAET3</name>
<reference evidence="2" key="2">
    <citation type="submission" date="2010-07" db="EMBL/GenBank/DDBJ databases">
        <authorList>
            <consortium name="The Broad Institute Genome Sequencing Platform"/>
            <consortium name="Broad Institute Genome Sequencing Center for Infectious Disease"/>
            <person name="Ma L.-J."/>
            <person name="Dead R."/>
            <person name="Young S."/>
            <person name="Zeng Q."/>
            <person name="Koehrsen M."/>
            <person name="Alvarado L."/>
            <person name="Berlin A."/>
            <person name="Chapman S.B."/>
            <person name="Chen Z."/>
            <person name="Freedman E."/>
            <person name="Gellesch M."/>
            <person name="Goldberg J."/>
            <person name="Griggs A."/>
            <person name="Gujja S."/>
            <person name="Heilman E.R."/>
            <person name="Heiman D."/>
            <person name="Hepburn T."/>
            <person name="Howarth C."/>
            <person name="Jen D."/>
            <person name="Larson L."/>
            <person name="Mehta T."/>
            <person name="Neiman D."/>
            <person name="Pearson M."/>
            <person name="Roberts A."/>
            <person name="Saif S."/>
            <person name="Shea T."/>
            <person name="Shenoy N."/>
            <person name="Sisk P."/>
            <person name="Stolte C."/>
            <person name="Sykes S."/>
            <person name="Walk T."/>
            <person name="White J."/>
            <person name="Yandava C."/>
            <person name="Haas B."/>
            <person name="Nusbaum C."/>
            <person name="Birren B."/>
        </authorList>
    </citation>
    <scope>NUCLEOTIDE SEQUENCE</scope>
    <source>
        <strain evidence="2">R3-111a-1</strain>
    </source>
</reference>
<dbReference type="AlphaFoldDB" id="J3PHL8"/>
<dbReference type="EMBL" id="GL385404">
    <property type="protein sequence ID" value="EJT69379.1"/>
    <property type="molecule type" value="Genomic_DNA"/>
</dbReference>
<reference evidence="2" key="3">
    <citation type="submission" date="2010-09" db="EMBL/GenBank/DDBJ databases">
        <title>Annotation of Gaeumannomyces graminis var. tritici R3-111a-1.</title>
        <authorList>
            <consortium name="The Broad Institute Genome Sequencing Platform"/>
            <person name="Ma L.-J."/>
            <person name="Dead R."/>
            <person name="Young S.K."/>
            <person name="Zeng Q."/>
            <person name="Gargeya S."/>
            <person name="Fitzgerald M."/>
            <person name="Haas B."/>
            <person name="Abouelleil A."/>
            <person name="Alvarado L."/>
            <person name="Arachchi H.M."/>
            <person name="Berlin A."/>
            <person name="Brown A."/>
            <person name="Chapman S.B."/>
            <person name="Chen Z."/>
            <person name="Dunbar C."/>
            <person name="Freedman E."/>
            <person name="Gearin G."/>
            <person name="Gellesch M."/>
            <person name="Goldberg J."/>
            <person name="Griggs A."/>
            <person name="Gujja S."/>
            <person name="Heiman D."/>
            <person name="Howarth C."/>
            <person name="Larson L."/>
            <person name="Lui A."/>
            <person name="MacDonald P.J.P."/>
            <person name="Mehta T."/>
            <person name="Montmayeur A."/>
            <person name="Murphy C."/>
            <person name="Neiman D."/>
            <person name="Pearson M."/>
            <person name="Priest M."/>
            <person name="Roberts A."/>
            <person name="Saif S."/>
            <person name="Shea T."/>
            <person name="Shenoy N."/>
            <person name="Sisk P."/>
            <person name="Stolte C."/>
            <person name="Sykes S."/>
            <person name="Yandava C."/>
            <person name="Wortman J."/>
            <person name="Nusbaum C."/>
            <person name="Birren B."/>
        </authorList>
    </citation>
    <scope>NUCLEOTIDE SEQUENCE</scope>
    <source>
        <strain evidence="2">R3-111a-1</strain>
    </source>
</reference>
<evidence type="ECO:0000256" key="1">
    <source>
        <dbReference type="SAM" id="MobiDB-lite"/>
    </source>
</evidence>
<dbReference type="RefSeq" id="XP_009229164.1">
    <property type="nucleotide sequence ID" value="XM_009230900.1"/>
</dbReference>
<keyword evidence="4" id="KW-1185">Reference proteome</keyword>
<protein>
    <submittedName>
        <fullName evidence="2 3">Uncharacterized protein</fullName>
    </submittedName>
</protein>
<dbReference type="VEuPathDB" id="FungiDB:GGTG_12998"/>
<proteinExistence type="predicted"/>
<evidence type="ECO:0000313" key="2">
    <source>
        <dbReference type="EMBL" id="EJT69379.1"/>
    </source>
</evidence>
<accession>J3PHL8</accession>
<feature type="region of interest" description="Disordered" evidence="1">
    <location>
        <begin position="1"/>
        <end position="30"/>
    </location>
</feature>
<dbReference type="GeneID" id="20353456"/>
<evidence type="ECO:0000313" key="3">
    <source>
        <dbReference type="EnsemblFungi" id="EJT69379"/>
    </source>
</evidence>
<reference evidence="3" key="4">
    <citation type="journal article" date="2015" name="G3 (Bethesda)">
        <title>Genome sequences of three phytopathogenic species of the Magnaporthaceae family of fungi.</title>
        <authorList>
            <person name="Okagaki L.H."/>
            <person name="Nunes C.C."/>
            <person name="Sailsbery J."/>
            <person name="Clay B."/>
            <person name="Brown D."/>
            <person name="John T."/>
            <person name="Oh Y."/>
            <person name="Young N."/>
            <person name="Fitzgerald M."/>
            <person name="Haas B.J."/>
            <person name="Zeng Q."/>
            <person name="Young S."/>
            <person name="Adiconis X."/>
            <person name="Fan L."/>
            <person name="Levin J.Z."/>
            <person name="Mitchell T.K."/>
            <person name="Okubara P.A."/>
            <person name="Farman M.L."/>
            <person name="Kohn L.M."/>
            <person name="Birren B."/>
            <person name="Ma L.-J."/>
            <person name="Dean R.A."/>
        </authorList>
    </citation>
    <scope>NUCLEOTIDE SEQUENCE</scope>
    <source>
        <strain evidence="3">R3-111a-1</strain>
    </source>
</reference>
<sequence length="87" mass="9358">MWDMGNQPGDDGGGPRPRSHPEPGCGRLLYGKANQYGDRHANKQTAMTSPTHLFHIQTSGSFLGLGLAKPVTFAHPFPDMTACKVHG</sequence>
<dbReference type="EnsemblFungi" id="EJT69379">
    <property type="protein sequence ID" value="EJT69379"/>
    <property type="gene ID" value="GGTG_12998"/>
</dbReference>
<reference evidence="3" key="5">
    <citation type="submission" date="2018-04" db="UniProtKB">
        <authorList>
            <consortium name="EnsemblFungi"/>
        </authorList>
    </citation>
    <scope>IDENTIFICATION</scope>
    <source>
        <strain evidence="3">R3-111a-1</strain>
    </source>
</reference>
<dbReference type="HOGENOM" id="CLU_2483483_0_0_1"/>